<gene>
    <name evidence="1" type="ORF">BGW38_006559</name>
</gene>
<feature type="non-terminal residue" evidence="1">
    <location>
        <position position="214"/>
    </location>
</feature>
<organism evidence="1 2">
    <name type="scientific">Lunasporangiospora selenospora</name>
    <dbReference type="NCBI Taxonomy" id="979761"/>
    <lineage>
        <taxon>Eukaryota</taxon>
        <taxon>Fungi</taxon>
        <taxon>Fungi incertae sedis</taxon>
        <taxon>Mucoromycota</taxon>
        <taxon>Mortierellomycotina</taxon>
        <taxon>Mortierellomycetes</taxon>
        <taxon>Mortierellales</taxon>
        <taxon>Mortierellaceae</taxon>
        <taxon>Lunasporangiospora</taxon>
    </lineage>
</organism>
<keyword evidence="2" id="KW-1185">Reference proteome</keyword>
<dbReference type="AlphaFoldDB" id="A0A9P6FMF3"/>
<evidence type="ECO:0000313" key="1">
    <source>
        <dbReference type="EMBL" id="KAF9577934.1"/>
    </source>
</evidence>
<comment type="caution">
    <text evidence="1">The sequence shown here is derived from an EMBL/GenBank/DDBJ whole genome shotgun (WGS) entry which is preliminary data.</text>
</comment>
<reference evidence="1" key="1">
    <citation type="journal article" date="2020" name="Fungal Divers.">
        <title>Resolving the Mortierellaceae phylogeny through synthesis of multi-gene phylogenetics and phylogenomics.</title>
        <authorList>
            <person name="Vandepol N."/>
            <person name="Liber J."/>
            <person name="Desiro A."/>
            <person name="Na H."/>
            <person name="Kennedy M."/>
            <person name="Barry K."/>
            <person name="Grigoriev I.V."/>
            <person name="Miller A.N."/>
            <person name="O'Donnell K."/>
            <person name="Stajich J.E."/>
            <person name="Bonito G."/>
        </authorList>
    </citation>
    <scope>NUCLEOTIDE SEQUENCE</scope>
    <source>
        <strain evidence="1">KOD1015</strain>
    </source>
</reference>
<evidence type="ECO:0000313" key="2">
    <source>
        <dbReference type="Proteomes" id="UP000780801"/>
    </source>
</evidence>
<dbReference type="Proteomes" id="UP000780801">
    <property type="component" value="Unassembled WGS sequence"/>
</dbReference>
<proteinExistence type="predicted"/>
<dbReference type="EMBL" id="JAABOA010004201">
    <property type="protein sequence ID" value="KAF9577934.1"/>
    <property type="molecule type" value="Genomic_DNA"/>
</dbReference>
<sequence>MSCVLNSMSDGACTYFEQSTQGENLVGRARSTSAIPGFEEHPSSVYARKYLDTLEENGVRHLRKELVIDRGTLHSLHIDAEFLPPDSEMEDKVLRILIQLCEFMLDPLFKLYSPSENDCLQLWTSIFGIIADRVSLHTGEKVLAASKVMRQMQTGEYSDVSDTGLKVDGLFRYNDIELSNIELKSPEIGSRDLAIQNRKNVRLACCLQEAHAAV</sequence>
<accession>A0A9P6FMF3</accession>
<dbReference type="OrthoDB" id="2444920at2759"/>
<protein>
    <submittedName>
        <fullName evidence="1">Uncharacterized protein</fullName>
    </submittedName>
</protein>
<name>A0A9P6FMF3_9FUNG</name>